<evidence type="ECO:0000313" key="3">
    <source>
        <dbReference type="EMBL" id="OPX17704.1"/>
    </source>
</evidence>
<gene>
    <name evidence="3" type="ORF">BXT86_05065</name>
</gene>
<dbReference type="AlphaFoldDB" id="A0A1V4QED8"/>
<dbReference type="Pfam" id="PF05670">
    <property type="entry name" value="NFACT-R_1"/>
    <property type="match status" value="1"/>
</dbReference>
<dbReference type="GO" id="GO:0072344">
    <property type="term" value="P:rescue of stalled ribosome"/>
    <property type="evidence" value="ECO:0007669"/>
    <property type="project" value="TreeGrafter"/>
</dbReference>
<dbReference type="Proteomes" id="UP000191663">
    <property type="component" value="Unassembled WGS sequence"/>
</dbReference>
<feature type="coiled-coil region" evidence="1">
    <location>
        <begin position="290"/>
        <end position="324"/>
    </location>
</feature>
<evidence type="ECO:0000259" key="2">
    <source>
        <dbReference type="Pfam" id="PF05670"/>
    </source>
</evidence>
<name>A0A1V4QED8_UNCW3</name>
<evidence type="ECO:0000313" key="4">
    <source>
        <dbReference type="Proteomes" id="UP000191663"/>
    </source>
</evidence>
<dbReference type="InterPro" id="IPR008532">
    <property type="entry name" value="NFACT_RNA-bd"/>
</dbReference>
<dbReference type="PANTHER" id="PTHR15239:SF6">
    <property type="entry name" value="RIBOSOME QUALITY CONTROL COMPLEX SUBUNIT NEMF"/>
    <property type="match status" value="1"/>
</dbReference>
<dbReference type="Pfam" id="PF05833">
    <property type="entry name" value="NFACT_N"/>
    <property type="match status" value="1"/>
</dbReference>
<evidence type="ECO:0000256" key="1">
    <source>
        <dbReference type="SAM" id="Coils"/>
    </source>
</evidence>
<proteinExistence type="predicted"/>
<accession>A0A1V4QED8</accession>
<feature type="domain" description="NFACT RNA-binding" evidence="2">
    <location>
        <begin position="335"/>
        <end position="433"/>
    </location>
</feature>
<dbReference type="GO" id="GO:0043023">
    <property type="term" value="F:ribosomal large subunit binding"/>
    <property type="evidence" value="ECO:0007669"/>
    <property type="project" value="TreeGrafter"/>
</dbReference>
<comment type="caution">
    <text evidence="3">The sequence shown here is derived from an EMBL/GenBank/DDBJ whole genome shotgun (WGS) entry which is preliminary data.</text>
</comment>
<keyword evidence="1" id="KW-0175">Coiled coil</keyword>
<sequence>MIQLMLDRNSLFISLYPEARAVFLGPKEKEDFRRVVSFYNILRGAIIQKVEQQSLMPVFRLHLTRGLEYDQKRIELVVSLYYSGPNIGYRLENTRQDLYARFIEKEPKVSLLELEPAHLKAIEDKTELVKRFDGIDKSLARELTPETLEILKQMIGGARVQPKLVKADPLQISLFGKDFIKEFSSFNEIYKFAVREYLLSRTQKLLAAKRERMRAAYRRKVEKLKAALLSQDEVEEYRIKGELLLANLRQMRKGLKEVEVLNLYTQKRWRIQLDPSKGPKENVQAYFAKYKKLKRSQPSLRKRIEELEREMEHLDLQIESKSEKEVRPVRQRLPYHKFVLDSGSIIYVGKNARSNEFVSFKLARPDDYIFHTRAYEGAHTILRIKNARRQNPSKKELQIAASIAAYFSKARNQRNVPVSYTRRKFIKKNKKGGVGSIIFIREEVIFVDPLSPRSLDLGLDLIS</sequence>
<dbReference type="GO" id="GO:0000049">
    <property type="term" value="F:tRNA binding"/>
    <property type="evidence" value="ECO:0007669"/>
    <property type="project" value="TreeGrafter"/>
</dbReference>
<dbReference type="EMBL" id="MUKB01000088">
    <property type="protein sequence ID" value="OPX17704.1"/>
    <property type="molecule type" value="Genomic_DNA"/>
</dbReference>
<reference evidence="4" key="1">
    <citation type="submission" date="2017-01" db="EMBL/GenBank/DDBJ databases">
        <title>Novel pathways for hydrocarbon cycling and metabolic interdependencies in hydrothermal sediment communities.</title>
        <authorList>
            <person name="Dombrowski N."/>
            <person name="Seitz K."/>
            <person name="Teske A."/>
            <person name="Baker B."/>
        </authorList>
    </citation>
    <scope>NUCLEOTIDE SEQUENCE [LARGE SCALE GENOMIC DNA]</scope>
</reference>
<protein>
    <recommendedName>
        <fullName evidence="2">NFACT RNA-binding domain-containing protein</fullName>
    </recommendedName>
</protein>
<dbReference type="GO" id="GO:1990112">
    <property type="term" value="C:RQC complex"/>
    <property type="evidence" value="ECO:0007669"/>
    <property type="project" value="TreeGrafter"/>
</dbReference>
<dbReference type="PANTHER" id="PTHR15239">
    <property type="entry name" value="NUCLEAR EXPORT MEDIATOR FACTOR NEMF"/>
    <property type="match status" value="1"/>
</dbReference>
<dbReference type="InterPro" id="IPR051608">
    <property type="entry name" value="RQC_Subunit_NEMF"/>
</dbReference>
<organism evidence="3 4">
    <name type="scientific">candidate division WOR-3 bacterium 4484_100</name>
    <dbReference type="NCBI Taxonomy" id="1936077"/>
    <lineage>
        <taxon>Bacteria</taxon>
        <taxon>Bacteria division WOR-3</taxon>
    </lineage>
</organism>